<evidence type="ECO:0000313" key="3">
    <source>
        <dbReference type="Proteomes" id="UP000826271"/>
    </source>
</evidence>
<dbReference type="AlphaFoldDB" id="A0AAV6XVF1"/>
<keyword evidence="3" id="KW-1185">Reference proteome</keyword>
<dbReference type="Proteomes" id="UP000826271">
    <property type="component" value="Unassembled WGS sequence"/>
</dbReference>
<feature type="domain" description="Myb/SANT-like" evidence="1">
    <location>
        <begin position="17"/>
        <end position="116"/>
    </location>
</feature>
<name>A0AAV6XVF1_9LAMI</name>
<gene>
    <name evidence="2" type="ORF">BUALT_Bualt04G0082100</name>
</gene>
<evidence type="ECO:0000259" key="1">
    <source>
        <dbReference type="Pfam" id="PF12776"/>
    </source>
</evidence>
<proteinExistence type="predicted"/>
<sequence>MNTFTQYIRGPGKNKRKWKYEEDAKLIDALLDMVNLGTYKAENRFKPGYLNYVEEKLQVSLRNSCLKAKLHIESRIKTMKKDFTTVYDMLNSPNTSGFSWDPIKKCITVEKPVWDDIFRVIHHIQVGRISHSLSMKICLLFSENIELPGTNVEGPADMMDEIQREQANNNTNNDVEKHGLEDIDASMLFSPMQSRRIIGNEIAKASEVFSKAIEIDAEISEKRQKIDLEIRKIHHLTTREIIKVVCHVARDHELTDVFFSSQ</sequence>
<dbReference type="Pfam" id="PF12776">
    <property type="entry name" value="Myb_DNA-bind_3"/>
    <property type="match status" value="1"/>
</dbReference>
<evidence type="ECO:0000313" key="2">
    <source>
        <dbReference type="EMBL" id="KAG8384092.1"/>
    </source>
</evidence>
<accession>A0AAV6XVF1</accession>
<reference evidence="2" key="1">
    <citation type="submission" date="2019-10" db="EMBL/GenBank/DDBJ databases">
        <authorList>
            <person name="Zhang R."/>
            <person name="Pan Y."/>
            <person name="Wang J."/>
            <person name="Ma R."/>
            <person name="Yu S."/>
        </authorList>
    </citation>
    <scope>NUCLEOTIDE SEQUENCE</scope>
    <source>
        <strain evidence="2">LA-IB0</strain>
        <tissue evidence="2">Leaf</tissue>
    </source>
</reference>
<dbReference type="InterPro" id="IPR024752">
    <property type="entry name" value="Myb/SANT-like_dom"/>
</dbReference>
<dbReference type="EMBL" id="WHWC01000004">
    <property type="protein sequence ID" value="KAG8384092.1"/>
    <property type="molecule type" value="Genomic_DNA"/>
</dbReference>
<dbReference type="PANTHER" id="PTHR46250:SF17">
    <property type="entry name" value="MYB_SANT-LIKE DOMAIN-CONTAINING PROTEIN"/>
    <property type="match status" value="1"/>
</dbReference>
<dbReference type="PANTHER" id="PTHR46250">
    <property type="entry name" value="MYB/SANT-LIKE DNA-BINDING DOMAIN PROTEIN-RELATED"/>
    <property type="match status" value="1"/>
</dbReference>
<comment type="caution">
    <text evidence="2">The sequence shown here is derived from an EMBL/GenBank/DDBJ whole genome shotgun (WGS) entry which is preliminary data.</text>
</comment>
<organism evidence="2 3">
    <name type="scientific">Buddleja alternifolia</name>
    <dbReference type="NCBI Taxonomy" id="168488"/>
    <lineage>
        <taxon>Eukaryota</taxon>
        <taxon>Viridiplantae</taxon>
        <taxon>Streptophyta</taxon>
        <taxon>Embryophyta</taxon>
        <taxon>Tracheophyta</taxon>
        <taxon>Spermatophyta</taxon>
        <taxon>Magnoliopsida</taxon>
        <taxon>eudicotyledons</taxon>
        <taxon>Gunneridae</taxon>
        <taxon>Pentapetalae</taxon>
        <taxon>asterids</taxon>
        <taxon>lamiids</taxon>
        <taxon>Lamiales</taxon>
        <taxon>Scrophulariaceae</taxon>
        <taxon>Buddlejeae</taxon>
        <taxon>Buddleja</taxon>
    </lineage>
</organism>
<protein>
    <recommendedName>
        <fullName evidence="1">Myb/SANT-like domain-containing protein</fullName>
    </recommendedName>
</protein>